<reference evidence="1 2" key="1">
    <citation type="submission" date="2023-03" db="EMBL/GenBank/DDBJ databases">
        <authorList>
            <person name="Kaur S."/>
            <person name="Espinosa-Saiz D."/>
            <person name="Velazquez E."/>
            <person name="Menendez E."/>
            <person name="diCenzo G.C."/>
        </authorList>
    </citation>
    <scope>NUCLEOTIDE SEQUENCE [LARGE SCALE GENOMIC DNA]</scope>
    <source>
        <strain evidence="1 2">LMG 24692</strain>
    </source>
</reference>
<accession>A0ABY8DA55</accession>
<protein>
    <submittedName>
        <fullName evidence="1">Uncharacterized protein</fullName>
    </submittedName>
</protein>
<proteinExistence type="predicted"/>
<name>A0ABY8DA55_9HYPH</name>
<evidence type="ECO:0000313" key="1">
    <source>
        <dbReference type="EMBL" id="WEX87768.1"/>
    </source>
</evidence>
<organism evidence="1 2">
    <name type="scientific">Sinorhizobium garamanticum</name>
    <dbReference type="NCBI Taxonomy" id="680247"/>
    <lineage>
        <taxon>Bacteria</taxon>
        <taxon>Pseudomonadati</taxon>
        <taxon>Pseudomonadota</taxon>
        <taxon>Alphaproteobacteria</taxon>
        <taxon>Hyphomicrobiales</taxon>
        <taxon>Rhizobiaceae</taxon>
        <taxon>Sinorhizobium/Ensifer group</taxon>
        <taxon>Sinorhizobium</taxon>
    </lineage>
</organism>
<dbReference type="RefSeq" id="WP_280659788.1">
    <property type="nucleotide sequence ID" value="NZ_CP120373.1"/>
</dbReference>
<evidence type="ECO:0000313" key="2">
    <source>
        <dbReference type="Proteomes" id="UP001229355"/>
    </source>
</evidence>
<keyword evidence="2" id="KW-1185">Reference proteome</keyword>
<dbReference type="EMBL" id="CP120373">
    <property type="protein sequence ID" value="WEX87768.1"/>
    <property type="molecule type" value="Genomic_DNA"/>
</dbReference>
<gene>
    <name evidence="1" type="ORF">PZN02_000197</name>
</gene>
<dbReference type="Proteomes" id="UP001229355">
    <property type="component" value="Chromosome 1"/>
</dbReference>
<sequence>MAKITSLAVLAEVASKSATPHRICRVPGALFILSTDGAFAGTIEMETEIRGPADFALDNANGTMWIPATLDNQVVVIRLSD</sequence>